<dbReference type="AlphaFoldDB" id="A0A0C2CEQ6"/>
<proteinExistence type="predicted"/>
<gene>
    <name evidence="1" type="ORF">ANCDUO_15029</name>
</gene>
<dbReference type="EMBL" id="KN738413">
    <property type="protein sequence ID" value="KIH54823.1"/>
    <property type="molecule type" value="Genomic_DNA"/>
</dbReference>
<dbReference type="Proteomes" id="UP000054047">
    <property type="component" value="Unassembled WGS sequence"/>
</dbReference>
<accession>A0A0C2CEQ6</accession>
<sequence length="106" mass="11285">MKNHQGMSTNVFLVLCVRHNYQSALKCILVTLIVALSREKSPLIASALQTNRYNAVSGFADYSISPGSFIAGCLLVVIRRAAFHISGGPECKAGVLVERAFAGSGT</sequence>
<organism evidence="1 2">
    <name type="scientific">Ancylostoma duodenale</name>
    <dbReference type="NCBI Taxonomy" id="51022"/>
    <lineage>
        <taxon>Eukaryota</taxon>
        <taxon>Metazoa</taxon>
        <taxon>Ecdysozoa</taxon>
        <taxon>Nematoda</taxon>
        <taxon>Chromadorea</taxon>
        <taxon>Rhabditida</taxon>
        <taxon>Rhabditina</taxon>
        <taxon>Rhabditomorpha</taxon>
        <taxon>Strongyloidea</taxon>
        <taxon>Ancylostomatidae</taxon>
        <taxon>Ancylostomatinae</taxon>
        <taxon>Ancylostoma</taxon>
    </lineage>
</organism>
<keyword evidence="2" id="KW-1185">Reference proteome</keyword>
<evidence type="ECO:0000313" key="2">
    <source>
        <dbReference type="Proteomes" id="UP000054047"/>
    </source>
</evidence>
<reference evidence="1 2" key="1">
    <citation type="submission" date="2013-12" db="EMBL/GenBank/DDBJ databases">
        <title>Draft genome of the parsitic nematode Ancylostoma duodenale.</title>
        <authorList>
            <person name="Mitreva M."/>
        </authorList>
    </citation>
    <scope>NUCLEOTIDE SEQUENCE [LARGE SCALE GENOMIC DNA]</scope>
    <source>
        <strain evidence="1 2">Zhejiang</strain>
    </source>
</reference>
<name>A0A0C2CEQ6_9BILA</name>
<evidence type="ECO:0000313" key="1">
    <source>
        <dbReference type="EMBL" id="KIH54823.1"/>
    </source>
</evidence>
<protein>
    <submittedName>
        <fullName evidence="1">Uncharacterized protein</fullName>
    </submittedName>
</protein>